<dbReference type="AlphaFoldDB" id="A0A2X0XI38"/>
<gene>
    <name evidence="1" type="ORF">NCTC7582_01922</name>
</gene>
<evidence type="ECO:0000313" key="1">
    <source>
        <dbReference type="EMBL" id="SPT98764.1"/>
    </source>
</evidence>
<name>A0A2X0XI38_9BACI</name>
<proteinExistence type="predicted"/>
<reference evidence="1 2" key="1">
    <citation type="submission" date="2018-06" db="EMBL/GenBank/DDBJ databases">
        <authorList>
            <consortium name="Pathogen Informatics"/>
            <person name="Doyle S."/>
        </authorList>
    </citation>
    <scope>NUCLEOTIDE SEQUENCE [LARGE SCALE GENOMIC DNA]</scope>
    <source>
        <strain evidence="1 2">NCTC7582</strain>
    </source>
</reference>
<organism evidence="1 2">
    <name type="scientific">Lysinibacillus capsici</name>
    <dbReference type="NCBI Taxonomy" id="2115968"/>
    <lineage>
        <taxon>Bacteria</taxon>
        <taxon>Bacillati</taxon>
        <taxon>Bacillota</taxon>
        <taxon>Bacilli</taxon>
        <taxon>Bacillales</taxon>
        <taxon>Bacillaceae</taxon>
        <taxon>Lysinibacillus</taxon>
    </lineage>
</organism>
<dbReference type="RefSeq" id="WP_146750719.1">
    <property type="nucleotide sequence ID" value="NZ_UAQE01000001.1"/>
</dbReference>
<accession>A0A2X0XI38</accession>
<sequence>MNAIEAVNHYARRGERVDGVLQHIVTSEINRLRQALSYYADKKHYELYCIGEPIPCDITEDHGHIARQALEGGD</sequence>
<dbReference type="Proteomes" id="UP000251431">
    <property type="component" value="Unassembled WGS sequence"/>
</dbReference>
<protein>
    <submittedName>
        <fullName evidence="1">Uncharacterized protein</fullName>
    </submittedName>
</protein>
<dbReference type="EMBL" id="UAQE01000001">
    <property type="protein sequence ID" value="SPT98764.1"/>
    <property type="molecule type" value="Genomic_DNA"/>
</dbReference>
<evidence type="ECO:0000313" key="2">
    <source>
        <dbReference type="Proteomes" id="UP000251431"/>
    </source>
</evidence>